<evidence type="ECO:0000256" key="2">
    <source>
        <dbReference type="ARBA" id="ARBA00022741"/>
    </source>
</evidence>
<dbReference type="Proteomes" id="UP000827721">
    <property type="component" value="Unassembled WGS sequence"/>
</dbReference>
<comment type="caution">
    <text evidence="8">The sequence shown here is derived from an EMBL/GenBank/DDBJ whole genome shotgun (WGS) entry which is preliminary data.</text>
</comment>
<dbReference type="EMBL" id="JAFEMO010000002">
    <property type="protein sequence ID" value="KAH7575804.1"/>
    <property type="molecule type" value="Genomic_DNA"/>
</dbReference>
<evidence type="ECO:0000256" key="3">
    <source>
        <dbReference type="ARBA" id="ARBA00022777"/>
    </source>
</evidence>
<dbReference type="Pfam" id="PF00069">
    <property type="entry name" value="Pkinase"/>
    <property type="match status" value="1"/>
</dbReference>
<evidence type="ECO:0000259" key="7">
    <source>
        <dbReference type="PROSITE" id="PS50011"/>
    </source>
</evidence>
<evidence type="ECO:0000256" key="1">
    <source>
        <dbReference type="ARBA" id="ARBA00022679"/>
    </source>
</evidence>
<keyword evidence="1" id="KW-0808">Transferase</keyword>
<dbReference type="SUPFAM" id="SSF56112">
    <property type="entry name" value="Protein kinase-like (PK-like)"/>
    <property type="match status" value="1"/>
</dbReference>
<keyword evidence="2 5" id="KW-0547">Nucleotide-binding</keyword>
<dbReference type="InterPro" id="IPR000719">
    <property type="entry name" value="Prot_kinase_dom"/>
</dbReference>
<dbReference type="Gene3D" id="3.30.200.20">
    <property type="entry name" value="Phosphorylase Kinase, domain 1"/>
    <property type="match status" value="1"/>
</dbReference>
<keyword evidence="9" id="KW-1185">Reference proteome</keyword>
<keyword evidence="6" id="KW-0723">Serine/threonine-protein kinase</keyword>
<sequence length="356" mass="39850">MIIIKEFDYEDLVKATQSFSQSTLVGKGSHGSVYKGILAAQNLVLAVKRASFNGQLQPHPDNVKKLDNEIKVLSSLRDRQNPPVVNFLGMSRDLGSKENKLLVMEFMPNGSLHDLLHVSTSPPLWTKRIEIAVHISRAVQFLHESNPSVIHRDIKSTNILFDSNWNPRLADFGLAVSQPDSLSRIQPAGTIGYLDPSYTSPDKLSTKIDVFSFGVVLLEIISGRKAIDLSRAPSSVVDWAMPLIKEDQIAEVCDKRVALPPYMEAAVRHILRVAARCVSPEEENRPEIAEIVLTESCHFIERVRFPIWTMVLGSVNSFMLLKRKRIKSVKCEKKSEVGGEISRGKIILREILAELH</sequence>
<evidence type="ECO:0000313" key="9">
    <source>
        <dbReference type="Proteomes" id="UP000827721"/>
    </source>
</evidence>
<evidence type="ECO:0000313" key="8">
    <source>
        <dbReference type="EMBL" id="KAH7575804.1"/>
    </source>
</evidence>
<dbReference type="Gene3D" id="1.10.510.10">
    <property type="entry name" value="Transferase(Phosphotransferase) domain 1"/>
    <property type="match status" value="1"/>
</dbReference>
<accession>A0ABQ8IH94</accession>
<proteinExistence type="inferred from homology"/>
<comment type="similarity">
    <text evidence="6">Belongs to the protein kinase superfamily.</text>
</comment>
<dbReference type="PROSITE" id="PS00108">
    <property type="entry name" value="PROTEIN_KINASE_ST"/>
    <property type="match status" value="1"/>
</dbReference>
<dbReference type="PANTHER" id="PTHR46146">
    <property type="entry name" value="SERINE/THREONINE-PROTEIN KINASE-LIKE PROTEIN CCR4"/>
    <property type="match status" value="1"/>
</dbReference>
<evidence type="ECO:0000256" key="6">
    <source>
        <dbReference type="RuleBase" id="RU000304"/>
    </source>
</evidence>
<reference evidence="8 9" key="1">
    <citation type="submission" date="2021-02" db="EMBL/GenBank/DDBJ databases">
        <title>Plant Genome Project.</title>
        <authorList>
            <person name="Zhang R.-G."/>
        </authorList>
    </citation>
    <scope>NUCLEOTIDE SEQUENCE [LARGE SCALE GENOMIC DNA]</scope>
    <source>
        <tissue evidence="8">Leaves</tissue>
    </source>
</reference>
<keyword evidence="4 5" id="KW-0067">ATP-binding</keyword>
<dbReference type="InterPro" id="IPR011009">
    <property type="entry name" value="Kinase-like_dom_sf"/>
</dbReference>
<organism evidence="8 9">
    <name type="scientific">Xanthoceras sorbifolium</name>
    <dbReference type="NCBI Taxonomy" id="99658"/>
    <lineage>
        <taxon>Eukaryota</taxon>
        <taxon>Viridiplantae</taxon>
        <taxon>Streptophyta</taxon>
        <taxon>Embryophyta</taxon>
        <taxon>Tracheophyta</taxon>
        <taxon>Spermatophyta</taxon>
        <taxon>Magnoliopsida</taxon>
        <taxon>eudicotyledons</taxon>
        <taxon>Gunneridae</taxon>
        <taxon>Pentapetalae</taxon>
        <taxon>rosids</taxon>
        <taxon>malvids</taxon>
        <taxon>Sapindales</taxon>
        <taxon>Sapindaceae</taxon>
        <taxon>Xanthoceroideae</taxon>
        <taxon>Xanthoceras</taxon>
    </lineage>
</organism>
<dbReference type="InterPro" id="IPR017441">
    <property type="entry name" value="Protein_kinase_ATP_BS"/>
</dbReference>
<dbReference type="InterPro" id="IPR008271">
    <property type="entry name" value="Ser/Thr_kinase_AS"/>
</dbReference>
<dbReference type="PROSITE" id="PS00107">
    <property type="entry name" value="PROTEIN_KINASE_ATP"/>
    <property type="match status" value="1"/>
</dbReference>
<name>A0ABQ8IH94_9ROSI</name>
<gene>
    <name evidence="8" type="ORF">JRO89_XS02G0223800</name>
</gene>
<evidence type="ECO:0000256" key="5">
    <source>
        <dbReference type="PROSITE-ProRule" id="PRU10141"/>
    </source>
</evidence>
<dbReference type="PROSITE" id="PS50011">
    <property type="entry name" value="PROTEIN_KINASE_DOM"/>
    <property type="match status" value="1"/>
</dbReference>
<keyword evidence="3" id="KW-0418">Kinase</keyword>
<protein>
    <recommendedName>
        <fullName evidence="7">Protein kinase domain-containing protein</fullName>
    </recommendedName>
</protein>
<dbReference type="PANTHER" id="PTHR46146:SF23">
    <property type="entry name" value="PROTEIN KINASE DOMAIN-CONTAINING PROTEIN"/>
    <property type="match status" value="1"/>
</dbReference>
<dbReference type="SMART" id="SM00220">
    <property type="entry name" value="S_TKc"/>
    <property type="match status" value="1"/>
</dbReference>
<evidence type="ECO:0000256" key="4">
    <source>
        <dbReference type="ARBA" id="ARBA00022840"/>
    </source>
</evidence>
<feature type="binding site" evidence="5">
    <location>
        <position position="48"/>
    </location>
    <ligand>
        <name>ATP</name>
        <dbReference type="ChEBI" id="CHEBI:30616"/>
    </ligand>
</feature>
<feature type="domain" description="Protein kinase" evidence="7">
    <location>
        <begin position="19"/>
        <end position="300"/>
    </location>
</feature>